<evidence type="ECO:0000313" key="4">
    <source>
        <dbReference type="EMBL" id="CAF5201644.1"/>
    </source>
</evidence>
<proteinExistence type="predicted"/>
<accession>A0A8S2XBK2</accession>
<dbReference type="Proteomes" id="UP000681720">
    <property type="component" value="Unassembled WGS sequence"/>
</dbReference>
<name>A0A8S2XBK2_9BILA</name>
<organism evidence="2 5">
    <name type="scientific">Rotaria magnacalcarata</name>
    <dbReference type="NCBI Taxonomy" id="392030"/>
    <lineage>
        <taxon>Eukaryota</taxon>
        <taxon>Metazoa</taxon>
        <taxon>Spiralia</taxon>
        <taxon>Gnathifera</taxon>
        <taxon>Rotifera</taxon>
        <taxon>Eurotatoria</taxon>
        <taxon>Bdelloidea</taxon>
        <taxon>Philodinida</taxon>
        <taxon>Philodinidae</taxon>
        <taxon>Rotaria</taxon>
    </lineage>
</organism>
<feature type="non-terminal residue" evidence="2">
    <location>
        <position position="75"/>
    </location>
</feature>
<dbReference type="Proteomes" id="UP000681967">
    <property type="component" value="Unassembled WGS sequence"/>
</dbReference>
<dbReference type="EMBL" id="CAJOBI010333068">
    <property type="protein sequence ID" value="CAF5201644.1"/>
    <property type="molecule type" value="Genomic_DNA"/>
</dbReference>
<sequence>MTTVTSGNSLNNNRSSNNASPASFNLAEEPTPLIVSPPLSASLSSSSSLTSSRDRCRRCQQLVYCTERIGPVKDA</sequence>
<evidence type="ECO:0000256" key="1">
    <source>
        <dbReference type="SAM" id="MobiDB-lite"/>
    </source>
</evidence>
<gene>
    <name evidence="2" type="ORF">BYL167_LOCUS35375</name>
    <name evidence="3" type="ORF">GIL414_LOCUS57543</name>
    <name evidence="4" type="ORF">SMN809_LOCUS75683</name>
</gene>
<dbReference type="AlphaFoldDB" id="A0A8S2XBK2"/>
<dbReference type="EMBL" id="CAJOBH010074276">
    <property type="protein sequence ID" value="CAF4486586.1"/>
    <property type="molecule type" value="Genomic_DNA"/>
</dbReference>
<reference evidence="2" key="1">
    <citation type="submission" date="2021-02" db="EMBL/GenBank/DDBJ databases">
        <authorList>
            <person name="Nowell W R."/>
        </authorList>
    </citation>
    <scope>NUCLEOTIDE SEQUENCE</scope>
</reference>
<feature type="compositionally biased region" description="Low complexity" evidence="1">
    <location>
        <begin position="1"/>
        <end position="27"/>
    </location>
</feature>
<evidence type="ECO:0000313" key="2">
    <source>
        <dbReference type="EMBL" id="CAF4486586.1"/>
    </source>
</evidence>
<comment type="caution">
    <text evidence="2">The sequence shown here is derived from an EMBL/GenBank/DDBJ whole genome shotgun (WGS) entry which is preliminary data.</text>
</comment>
<dbReference type="EMBL" id="CAJOBJ010209172">
    <property type="protein sequence ID" value="CAF5005893.1"/>
    <property type="molecule type" value="Genomic_DNA"/>
</dbReference>
<evidence type="ECO:0000313" key="5">
    <source>
        <dbReference type="Proteomes" id="UP000681967"/>
    </source>
</evidence>
<feature type="region of interest" description="Disordered" evidence="1">
    <location>
        <begin position="1"/>
        <end position="29"/>
    </location>
</feature>
<dbReference type="Proteomes" id="UP000676336">
    <property type="component" value="Unassembled WGS sequence"/>
</dbReference>
<protein>
    <submittedName>
        <fullName evidence="2">Uncharacterized protein</fullName>
    </submittedName>
</protein>
<evidence type="ECO:0000313" key="3">
    <source>
        <dbReference type="EMBL" id="CAF5005893.1"/>
    </source>
</evidence>